<accession>A0ABQ0XP60</accession>
<organism evidence="2 3">
    <name type="scientific">Staphylococcus kloosii</name>
    <dbReference type="NCBI Taxonomy" id="29384"/>
    <lineage>
        <taxon>Bacteria</taxon>
        <taxon>Bacillati</taxon>
        <taxon>Bacillota</taxon>
        <taxon>Bacilli</taxon>
        <taxon>Bacillales</taxon>
        <taxon>Staphylococcaceae</taxon>
        <taxon>Staphylococcus</taxon>
    </lineage>
</organism>
<gene>
    <name evidence="2" type="ORF">SKL01_18410</name>
</gene>
<reference evidence="2 3" key="1">
    <citation type="submission" date="2019-07" db="EMBL/GenBank/DDBJ databases">
        <title>Whole genome shotgun sequence of Staphylococcus kloosii NBRC 109624.</title>
        <authorList>
            <person name="Hosoyama A."/>
            <person name="Uohara A."/>
            <person name="Ohji S."/>
            <person name="Ichikawa N."/>
        </authorList>
    </citation>
    <scope>NUCLEOTIDE SEQUENCE [LARGE SCALE GENOMIC DNA]</scope>
    <source>
        <strain evidence="2 3">NBRC 109624</strain>
    </source>
</reference>
<evidence type="ECO:0000313" key="3">
    <source>
        <dbReference type="Proteomes" id="UP000321040"/>
    </source>
</evidence>
<keyword evidence="3" id="KW-1185">Reference proteome</keyword>
<comment type="caution">
    <text evidence="2">The sequence shown here is derived from an EMBL/GenBank/DDBJ whole genome shotgun (WGS) entry which is preliminary data.</text>
</comment>
<keyword evidence="1" id="KW-0812">Transmembrane</keyword>
<dbReference type="EMBL" id="BKAQ01000015">
    <property type="protein sequence ID" value="GEP82663.1"/>
    <property type="molecule type" value="Genomic_DNA"/>
</dbReference>
<name>A0ABQ0XP60_9STAP</name>
<evidence type="ECO:0000313" key="2">
    <source>
        <dbReference type="EMBL" id="GEP82663.1"/>
    </source>
</evidence>
<keyword evidence="1" id="KW-0472">Membrane</keyword>
<evidence type="ECO:0000256" key="1">
    <source>
        <dbReference type="SAM" id="Phobius"/>
    </source>
</evidence>
<sequence>MNRNAVIAFSILSFSIKYGRIFKVKLYLPYVNNYYKQKLYFVILIINMIDTIINCFKII</sequence>
<protein>
    <submittedName>
        <fullName evidence="2">Uncharacterized protein</fullName>
    </submittedName>
</protein>
<dbReference type="Proteomes" id="UP000321040">
    <property type="component" value="Unassembled WGS sequence"/>
</dbReference>
<keyword evidence="1" id="KW-1133">Transmembrane helix</keyword>
<proteinExistence type="predicted"/>
<feature type="transmembrane region" description="Helical" evidence="1">
    <location>
        <begin position="39"/>
        <end position="56"/>
    </location>
</feature>